<dbReference type="AlphaFoldDB" id="A0A1Y2LSH3"/>
<dbReference type="SUPFAM" id="SSF81338">
    <property type="entry name" value="Aquaporin-like"/>
    <property type="match status" value="1"/>
</dbReference>
<evidence type="ECO:0000313" key="12">
    <source>
        <dbReference type="EMBL" id="OSS45918.1"/>
    </source>
</evidence>
<feature type="transmembrane region" description="Helical" evidence="11">
    <location>
        <begin position="28"/>
        <end position="47"/>
    </location>
</feature>
<evidence type="ECO:0000256" key="3">
    <source>
        <dbReference type="ARBA" id="ARBA00022448"/>
    </source>
</evidence>
<feature type="transmembrane region" description="Helical" evidence="11">
    <location>
        <begin position="67"/>
        <end position="86"/>
    </location>
</feature>
<comment type="subcellular location">
    <subcellularLocation>
        <location evidence="1">Membrane</location>
        <topology evidence="1">Multi-pass membrane protein</topology>
    </subcellularLocation>
</comment>
<evidence type="ECO:0000256" key="9">
    <source>
        <dbReference type="RuleBase" id="RU000477"/>
    </source>
</evidence>
<evidence type="ECO:0000256" key="11">
    <source>
        <dbReference type="SAM" id="Phobius"/>
    </source>
</evidence>
<keyword evidence="7 11" id="KW-0472">Membrane</keyword>
<evidence type="ECO:0008006" key="14">
    <source>
        <dbReference type="Google" id="ProtNLM"/>
    </source>
</evidence>
<evidence type="ECO:0000256" key="6">
    <source>
        <dbReference type="ARBA" id="ARBA00022989"/>
    </source>
</evidence>
<dbReference type="InterPro" id="IPR034294">
    <property type="entry name" value="Aquaporin_transptr"/>
</dbReference>
<sequence length="367" mass="39243">MKATYTEDPARPGEERALRWLPNRTRHLLLAFLGEFIGTFLFLFFAFAATQTANNLLGSQDMDTGSLMYISLAFGFSLAVNVWIFFRVSGGLFNPAVTFAMALIGALPLVTAALLVIAQLLGAVTAAGVVSAVFPGSLAVRTRLGAGTSIIRGVFIEMFLTAMLIFCIFMLAVEKHRSTYLAPIGIGLALFIAELSGVLYTGGSLNPARSFGPDVATKRFDGYHWIYWVGPLLGAVLAVLLYRLLKLLEYQTALPDADGDGRHEVYYEHEGHHGAGRHGVGHRGQHETVGMTRGHGALDGTSDAVEFASRIRTAKCGPNVALTNTQTGASSTAQPVPAFHPGHDGHHSQTMTDGSYRSGPTVESGSS</sequence>
<keyword evidence="6 11" id="KW-1133">Transmembrane helix</keyword>
<feature type="transmembrane region" description="Helical" evidence="11">
    <location>
        <begin position="150"/>
        <end position="173"/>
    </location>
</feature>
<dbReference type="PRINTS" id="PR00783">
    <property type="entry name" value="MINTRINSICP"/>
</dbReference>
<feature type="transmembrane region" description="Helical" evidence="11">
    <location>
        <begin position="225"/>
        <end position="245"/>
    </location>
</feature>
<organism evidence="12 13">
    <name type="scientific">Epicoccum nigrum</name>
    <name type="common">Soil fungus</name>
    <name type="synonym">Epicoccum purpurascens</name>
    <dbReference type="NCBI Taxonomy" id="105696"/>
    <lineage>
        <taxon>Eukaryota</taxon>
        <taxon>Fungi</taxon>
        <taxon>Dikarya</taxon>
        <taxon>Ascomycota</taxon>
        <taxon>Pezizomycotina</taxon>
        <taxon>Dothideomycetes</taxon>
        <taxon>Pleosporomycetidae</taxon>
        <taxon>Pleosporales</taxon>
        <taxon>Pleosporineae</taxon>
        <taxon>Didymellaceae</taxon>
        <taxon>Epicoccum</taxon>
    </lineage>
</organism>
<feature type="transmembrane region" description="Helical" evidence="11">
    <location>
        <begin position="180"/>
        <end position="205"/>
    </location>
</feature>
<dbReference type="NCBIfam" id="TIGR00861">
    <property type="entry name" value="MIP"/>
    <property type="match status" value="1"/>
</dbReference>
<evidence type="ECO:0000256" key="2">
    <source>
        <dbReference type="ARBA" id="ARBA00006175"/>
    </source>
</evidence>
<dbReference type="InterPro" id="IPR023271">
    <property type="entry name" value="Aquaporin-like"/>
</dbReference>
<dbReference type="EMBL" id="KZ107852">
    <property type="protein sequence ID" value="OSS45918.1"/>
    <property type="molecule type" value="Genomic_DNA"/>
</dbReference>
<dbReference type="STRING" id="105696.A0A1Y2LSH3"/>
<dbReference type="GO" id="GO:0005886">
    <property type="term" value="C:plasma membrane"/>
    <property type="evidence" value="ECO:0007669"/>
    <property type="project" value="TreeGrafter"/>
</dbReference>
<feature type="region of interest" description="Disordered" evidence="10">
    <location>
        <begin position="322"/>
        <end position="367"/>
    </location>
</feature>
<dbReference type="FunCoup" id="A0A1Y2LSH3">
    <property type="interactions" value="224"/>
</dbReference>
<dbReference type="Proteomes" id="UP000193240">
    <property type="component" value="Unassembled WGS sequence"/>
</dbReference>
<dbReference type="Pfam" id="PF00230">
    <property type="entry name" value="MIP"/>
    <property type="match status" value="1"/>
</dbReference>
<keyword evidence="3 9" id="KW-0813">Transport</keyword>
<dbReference type="GO" id="GO:0015250">
    <property type="term" value="F:water channel activity"/>
    <property type="evidence" value="ECO:0007669"/>
    <property type="project" value="TreeGrafter"/>
</dbReference>
<evidence type="ECO:0000256" key="4">
    <source>
        <dbReference type="ARBA" id="ARBA00022692"/>
    </source>
</evidence>
<dbReference type="Gene3D" id="1.20.1080.10">
    <property type="entry name" value="Glycerol uptake facilitator protein"/>
    <property type="match status" value="1"/>
</dbReference>
<name>A0A1Y2LSH3_EPING</name>
<keyword evidence="13" id="KW-1185">Reference proteome</keyword>
<comment type="similarity">
    <text evidence="2 9">Belongs to the MIP/aquaporin (TC 1.A.8) family.</text>
</comment>
<dbReference type="PANTHER" id="PTHR19139">
    <property type="entry name" value="AQUAPORIN TRANSPORTER"/>
    <property type="match status" value="1"/>
</dbReference>
<keyword evidence="5" id="KW-0677">Repeat</keyword>
<feature type="transmembrane region" description="Helical" evidence="11">
    <location>
        <begin position="98"/>
        <end position="130"/>
    </location>
</feature>
<dbReference type="PANTHER" id="PTHR19139:SF199">
    <property type="entry name" value="MIP17260P"/>
    <property type="match status" value="1"/>
</dbReference>
<dbReference type="InterPro" id="IPR000425">
    <property type="entry name" value="MIP"/>
</dbReference>
<dbReference type="OMA" id="IKLWSFW"/>
<gene>
    <name evidence="12" type="ORF">B5807_08096</name>
</gene>
<evidence type="ECO:0000256" key="7">
    <source>
        <dbReference type="ARBA" id="ARBA00023136"/>
    </source>
</evidence>
<dbReference type="InParanoid" id="A0A1Y2LSH3"/>
<proteinExistence type="inferred from homology"/>
<evidence type="ECO:0000256" key="5">
    <source>
        <dbReference type="ARBA" id="ARBA00022737"/>
    </source>
</evidence>
<protein>
    <recommendedName>
        <fullName evidence="14">Aquaporin</fullName>
    </recommendedName>
</protein>
<reference evidence="12 13" key="1">
    <citation type="journal article" date="2017" name="Genome Announc.">
        <title>Genome sequence of the saprophytic ascomycete Epicoccum nigrum ICMP 19927 strain isolated from New Zealand.</title>
        <authorList>
            <person name="Fokin M."/>
            <person name="Fleetwood D."/>
            <person name="Weir B.S."/>
            <person name="Villas-Boas S.G."/>
        </authorList>
    </citation>
    <scope>NUCLEOTIDE SEQUENCE [LARGE SCALE GENOMIC DNA]</scope>
    <source>
        <strain evidence="12 13">ICMP 19927</strain>
    </source>
</reference>
<dbReference type="FunFam" id="1.20.1080.10:FF:000014">
    <property type="entry name" value="Aquaporin 1"/>
    <property type="match status" value="1"/>
</dbReference>
<evidence type="ECO:0000256" key="10">
    <source>
        <dbReference type="SAM" id="MobiDB-lite"/>
    </source>
</evidence>
<evidence type="ECO:0000313" key="13">
    <source>
        <dbReference type="Proteomes" id="UP000193240"/>
    </source>
</evidence>
<comment type="catalytic activity">
    <reaction evidence="8">
        <text>H2O(in) = H2O(out)</text>
        <dbReference type="Rhea" id="RHEA:29667"/>
        <dbReference type="ChEBI" id="CHEBI:15377"/>
    </reaction>
</comment>
<keyword evidence="4 9" id="KW-0812">Transmembrane</keyword>
<feature type="compositionally biased region" description="Polar residues" evidence="10">
    <location>
        <begin position="322"/>
        <end position="334"/>
    </location>
</feature>
<evidence type="ECO:0000256" key="8">
    <source>
        <dbReference type="ARBA" id="ARBA00034651"/>
    </source>
</evidence>
<accession>A0A1Y2LSH3</accession>
<evidence type="ECO:0000256" key="1">
    <source>
        <dbReference type="ARBA" id="ARBA00004141"/>
    </source>
</evidence>